<dbReference type="Proteomes" id="UP001485459">
    <property type="component" value="Chromosome"/>
</dbReference>
<name>A0ABZ2YK81_9BACT</name>
<organism evidence="3 4">
    <name type="scientific">Chitinophaga pollutisoli</name>
    <dbReference type="NCBI Taxonomy" id="3133966"/>
    <lineage>
        <taxon>Bacteria</taxon>
        <taxon>Pseudomonadati</taxon>
        <taxon>Bacteroidota</taxon>
        <taxon>Chitinophagia</taxon>
        <taxon>Chitinophagales</taxon>
        <taxon>Chitinophagaceae</taxon>
        <taxon>Chitinophaga</taxon>
    </lineage>
</organism>
<dbReference type="Pfam" id="PF03548">
    <property type="entry name" value="LolA"/>
    <property type="match status" value="1"/>
</dbReference>
<keyword evidence="3" id="KW-0449">Lipoprotein</keyword>
<dbReference type="EMBL" id="CP149822">
    <property type="protein sequence ID" value="WZN40150.1"/>
    <property type="molecule type" value="Genomic_DNA"/>
</dbReference>
<keyword evidence="4" id="KW-1185">Reference proteome</keyword>
<evidence type="ECO:0000313" key="4">
    <source>
        <dbReference type="Proteomes" id="UP001485459"/>
    </source>
</evidence>
<feature type="signal peptide" evidence="2">
    <location>
        <begin position="1"/>
        <end position="19"/>
    </location>
</feature>
<proteinExistence type="predicted"/>
<dbReference type="InterPro" id="IPR004564">
    <property type="entry name" value="OM_lipoprot_carrier_LolA-like"/>
</dbReference>
<dbReference type="PANTHER" id="PTHR35869">
    <property type="entry name" value="OUTER-MEMBRANE LIPOPROTEIN CARRIER PROTEIN"/>
    <property type="match status" value="1"/>
</dbReference>
<dbReference type="InterPro" id="IPR029046">
    <property type="entry name" value="LolA/LolB/LppX"/>
</dbReference>
<reference evidence="4" key="1">
    <citation type="submission" date="2024-03" db="EMBL/GenBank/DDBJ databases">
        <title>Chitinophaga horti sp. nov., isolated from garden soil.</title>
        <authorList>
            <person name="Lee D.S."/>
            <person name="Han D.M."/>
            <person name="Baek J.H."/>
            <person name="Choi D.G."/>
            <person name="Jeon J.H."/>
            <person name="Jeon C.O."/>
        </authorList>
    </citation>
    <scope>NUCLEOTIDE SEQUENCE [LARGE SCALE GENOMIC DNA]</scope>
    <source>
        <strain evidence="4">GPA1</strain>
    </source>
</reference>
<dbReference type="PANTHER" id="PTHR35869:SF1">
    <property type="entry name" value="OUTER-MEMBRANE LIPOPROTEIN CARRIER PROTEIN"/>
    <property type="match status" value="1"/>
</dbReference>
<keyword evidence="1 2" id="KW-0732">Signal</keyword>
<dbReference type="Gene3D" id="2.50.20.10">
    <property type="entry name" value="Lipoprotein localisation LolA/LolB/LppX"/>
    <property type="match status" value="1"/>
</dbReference>
<evidence type="ECO:0000256" key="1">
    <source>
        <dbReference type="ARBA" id="ARBA00022729"/>
    </source>
</evidence>
<feature type="chain" id="PRO_5045073938" evidence="2">
    <location>
        <begin position="20"/>
        <end position="210"/>
    </location>
</feature>
<accession>A0ABZ2YK81</accession>
<evidence type="ECO:0000256" key="2">
    <source>
        <dbReference type="SAM" id="SignalP"/>
    </source>
</evidence>
<protein>
    <submittedName>
        <fullName evidence="3">Outer membrane lipoprotein carrier protein LolA</fullName>
    </submittedName>
</protein>
<dbReference type="SUPFAM" id="SSF89392">
    <property type="entry name" value="Prokaryotic lipoproteins and lipoprotein localization factors"/>
    <property type="match status" value="1"/>
</dbReference>
<evidence type="ECO:0000313" key="3">
    <source>
        <dbReference type="EMBL" id="WZN40150.1"/>
    </source>
</evidence>
<sequence>MRRWIMLMAVCCMALQVAAQSGFKPVANLDQFKREFAAAAQKTQSIKSDFVQEKYLSMLSDKITSKGKFWFKKENRVRMEYASPTFYLMIINGKNVRIKDARSDKNISTGGNKLFEQISRITADCVQGNVLNNKDFSAKVQENAQQYLLQLAPVAKGMKDFFSSIELLVDKKDLGVTKIVMHEASGDRTEMIFTKKELNAAIPDEMFALK</sequence>
<dbReference type="CDD" id="cd16325">
    <property type="entry name" value="LolA"/>
    <property type="match status" value="1"/>
</dbReference>
<dbReference type="RefSeq" id="WP_341835081.1">
    <property type="nucleotide sequence ID" value="NZ_CP149822.1"/>
</dbReference>
<gene>
    <name evidence="3" type="ORF">WJU16_19465</name>
</gene>